<dbReference type="InterPro" id="IPR012340">
    <property type="entry name" value="NA-bd_OB-fold"/>
</dbReference>
<dbReference type="EMBL" id="QKNX01000006">
    <property type="protein sequence ID" value="TKR24933.1"/>
    <property type="molecule type" value="Genomic_DNA"/>
</dbReference>
<dbReference type="Gene3D" id="2.40.50.140">
    <property type="entry name" value="Nucleic acid-binding proteins"/>
    <property type="match status" value="1"/>
</dbReference>
<gene>
    <name evidence="6" type="ORF">DM868_13475</name>
</gene>
<dbReference type="Gene3D" id="3.30.30.170">
    <property type="match status" value="1"/>
</dbReference>
<reference evidence="6 7" key="1">
    <citation type="submission" date="2019-04" db="EMBL/GenBank/DDBJ databases">
        <title>Natronomonas sp. F20-122 a newhaloarchaeon isolated from a saline saltern of Isla Bacuta, Huelva, Spain.</title>
        <authorList>
            <person name="Duran-Viseras A."/>
            <person name="Sanchez-Porro C."/>
            <person name="Ventosa A."/>
        </authorList>
    </citation>
    <scope>NUCLEOTIDE SEQUENCE [LARGE SCALE GENOMIC DNA]</scope>
    <source>
        <strain evidence="6 7">F20-122</strain>
    </source>
</reference>
<dbReference type="SUPFAM" id="SSF50249">
    <property type="entry name" value="Nucleic acid-binding proteins"/>
    <property type="match status" value="1"/>
</dbReference>
<comment type="similarity">
    <text evidence="1">Belongs to the eIF-2-beta/eIF-5 family.</text>
</comment>
<dbReference type="Pfam" id="PF01873">
    <property type="entry name" value="eIF-5_eIF-2B"/>
    <property type="match status" value="1"/>
</dbReference>
<dbReference type="PROSITE" id="PS50926">
    <property type="entry name" value="TRAM"/>
    <property type="match status" value="1"/>
</dbReference>
<evidence type="ECO:0000313" key="6">
    <source>
        <dbReference type="EMBL" id="TKR24933.1"/>
    </source>
</evidence>
<dbReference type="Proteomes" id="UP000308037">
    <property type="component" value="Unassembled WGS sequence"/>
</dbReference>
<dbReference type="PANTHER" id="PTHR23001">
    <property type="entry name" value="EUKARYOTIC TRANSLATION INITIATION FACTOR"/>
    <property type="match status" value="1"/>
</dbReference>
<dbReference type="GO" id="GO:0003743">
    <property type="term" value="F:translation initiation factor activity"/>
    <property type="evidence" value="ECO:0007669"/>
    <property type="project" value="UniProtKB-KW"/>
</dbReference>
<dbReference type="InterPro" id="IPR002735">
    <property type="entry name" value="Transl_init_fac_IF2/IF5_dom"/>
</dbReference>
<dbReference type="AlphaFoldDB" id="A0A4V5ZNR3"/>
<dbReference type="Pfam" id="PF01938">
    <property type="entry name" value="TRAM"/>
    <property type="match status" value="1"/>
</dbReference>
<dbReference type="SUPFAM" id="SSF75689">
    <property type="entry name" value="Zinc-binding domain of translation initiation factor 2 beta"/>
    <property type="match status" value="1"/>
</dbReference>
<dbReference type="SMART" id="SM00653">
    <property type="entry name" value="eIF2B_5"/>
    <property type="match status" value="1"/>
</dbReference>
<keyword evidence="2 6" id="KW-0396">Initiation factor</keyword>
<evidence type="ECO:0000256" key="1">
    <source>
        <dbReference type="ARBA" id="ARBA00010397"/>
    </source>
</evidence>
<evidence type="ECO:0000313" key="7">
    <source>
        <dbReference type="Proteomes" id="UP000308037"/>
    </source>
</evidence>
<evidence type="ECO:0000259" key="5">
    <source>
        <dbReference type="PROSITE" id="PS50926"/>
    </source>
</evidence>
<dbReference type="SUPFAM" id="SSF100966">
    <property type="entry name" value="Translation initiation factor 2 beta, aIF2beta, N-terminal domain"/>
    <property type="match status" value="1"/>
</dbReference>
<protein>
    <submittedName>
        <fullName evidence="6">Translation initiation factor IF-2 subunit beta</fullName>
    </submittedName>
</protein>
<dbReference type="GO" id="GO:0006355">
    <property type="term" value="P:regulation of DNA-templated transcription"/>
    <property type="evidence" value="ECO:0007669"/>
    <property type="project" value="InterPro"/>
</dbReference>
<dbReference type="PROSITE" id="PS50114">
    <property type="entry name" value="GATA_ZN_FINGER_2"/>
    <property type="match status" value="1"/>
</dbReference>
<sequence>MEYESSLDRALEAVPDIGSASERLSVPDAVAQPDGAFTRFTNLDAIADALNRDTDHVHRYVQQTLATSGKLDEGVGRYNGNFDASDFERVIDDYTEEYVLCSECGLPDTRLVQENRTLMLRCDACGAFRPVSKNKRSNTTQERQDDVQAGKTYTVKVTDTGRKGDGVAHRGDYTIFVPGASEGDVVDIYIESTSGNLAFSRLA</sequence>
<dbReference type="RefSeq" id="WP_137277355.1">
    <property type="nucleotide sequence ID" value="NZ_QKNX01000006.1"/>
</dbReference>
<keyword evidence="7" id="KW-1185">Reference proteome</keyword>
<dbReference type="InterPro" id="IPR045196">
    <property type="entry name" value="IF2/IF5"/>
</dbReference>
<accession>A0A4V5ZNR3</accession>
<dbReference type="PANTHER" id="PTHR23001:SF3">
    <property type="entry name" value="EUKARYOTIC TRANSLATION INITIATION FACTOR 2 SUBUNIT 2"/>
    <property type="match status" value="1"/>
</dbReference>
<evidence type="ECO:0000256" key="2">
    <source>
        <dbReference type="ARBA" id="ARBA00022540"/>
    </source>
</evidence>
<dbReference type="NCBIfam" id="NF008993">
    <property type="entry name" value="PRK12336.1"/>
    <property type="match status" value="1"/>
</dbReference>
<proteinExistence type="inferred from homology"/>
<organism evidence="6 7">
    <name type="scientific">Natronomonas salsuginis</name>
    <dbReference type="NCBI Taxonomy" id="2217661"/>
    <lineage>
        <taxon>Archaea</taxon>
        <taxon>Methanobacteriati</taxon>
        <taxon>Methanobacteriota</taxon>
        <taxon>Stenosarchaea group</taxon>
        <taxon>Halobacteria</taxon>
        <taxon>Halobacteriales</taxon>
        <taxon>Natronomonadaceae</taxon>
        <taxon>Natronomonas</taxon>
    </lineage>
</organism>
<name>A0A4V5ZNR3_9EURY</name>
<dbReference type="InterPro" id="IPR016189">
    <property type="entry name" value="Transl_init_fac_IF2/IF5_N"/>
</dbReference>
<dbReference type="InterPro" id="IPR016190">
    <property type="entry name" value="Transl_init_fac_IF2/IF5_Zn-bd"/>
</dbReference>
<evidence type="ECO:0000256" key="3">
    <source>
        <dbReference type="ARBA" id="ARBA00022917"/>
    </source>
</evidence>
<keyword evidence="3" id="KW-0648">Protein biosynthesis</keyword>
<dbReference type="OrthoDB" id="38099at2157"/>
<dbReference type="InterPro" id="IPR000679">
    <property type="entry name" value="Znf_GATA"/>
</dbReference>
<evidence type="ECO:0000259" key="4">
    <source>
        <dbReference type="PROSITE" id="PS50114"/>
    </source>
</evidence>
<comment type="caution">
    <text evidence="6">The sequence shown here is derived from an EMBL/GenBank/DDBJ whole genome shotgun (WGS) entry which is preliminary data.</text>
</comment>
<dbReference type="GO" id="GO:0043565">
    <property type="term" value="F:sequence-specific DNA binding"/>
    <property type="evidence" value="ECO:0007669"/>
    <property type="project" value="InterPro"/>
</dbReference>
<dbReference type="InterPro" id="IPR002792">
    <property type="entry name" value="TRAM_dom"/>
</dbReference>
<feature type="domain" description="GATA-type" evidence="4">
    <location>
        <begin position="95"/>
        <end position="151"/>
    </location>
</feature>
<feature type="domain" description="TRAM" evidence="5">
    <location>
        <begin position="146"/>
        <end position="203"/>
    </location>
</feature>